<proteinExistence type="predicted"/>
<accession>Q1IPT7</accession>
<dbReference type="KEGG" id="aba:Acid345_2112"/>
<protein>
    <submittedName>
        <fullName evidence="1">Uncharacterized protein</fullName>
    </submittedName>
</protein>
<dbReference type="EMBL" id="CP000360">
    <property type="protein sequence ID" value="ABF41113.1"/>
    <property type="molecule type" value="Genomic_DNA"/>
</dbReference>
<organism evidence="1 2">
    <name type="scientific">Koribacter versatilis (strain Ellin345)</name>
    <dbReference type="NCBI Taxonomy" id="204669"/>
    <lineage>
        <taxon>Bacteria</taxon>
        <taxon>Pseudomonadati</taxon>
        <taxon>Acidobacteriota</taxon>
        <taxon>Terriglobia</taxon>
        <taxon>Terriglobales</taxon>
        <taxon>Candidatus Korobacteraceae</taxon>
        <taxon>Candidatus Korobacter</taxon>
    </lineage>
</organism>
<dbReference type="Proteomes" id="UP000002432">
    <property type="component" value="Chromosome"/>
</dbReference>
<name>Q1IPT7_KORVE</name>
<dbReference type="EnsemblBacteria" id="ABF41113">
    <property type="protein sequence ID" value="ABF41113"/>
    <property type="gene ID" value="Acid345_2112"/>
</dbReference>
<evidence type="ECO:0000313" key="2">
    <source>
        <dbReference type="Proteomes" id="UP000002432"/>
    </source>
</evidence>
<keyword evidence="2" id="KW-1185">Reference proteome</keyword>
<gene>
    <name evidence="1" type="ordered locus">Acid345_2112</name>
</gene>
<evidence type="ECO:0000313" key="1">
    <source>
        <dbReference type="EMBL" id="ABF41113.1"/>
    </source>
</evidence>
<dbReference type="HOGENOM" id="CLU_2806855_0_0_0"/>
<sequence length="67" mass="7318">MTAFSHDCPSVTFTTEKEAADYILQTQVGGYVLASPKGDVLYISPAKTLKNMVKDMCKYISSARAPK</sequence>
<dbReference type="AlphaFoldDB" id="Q1IPT7"/>
<reference evidence="1 2" key="1">
    <citation type="journal article" date="2009" name="Appl. Environ. Microbiol.">
        <title>Three genomes from the phylum Acidobacteria provide insight into the lifestyles of these microorganisms in soils.</title>
        <authorList>
            <person name="Ward N.L."/>
            <person name="Challacombe J.F."/>
            <person name="Janssen P.H."/>
            <person name="Henrissat B."/>
            <person name="Coutinho P.M."/>
            <person name="Wu M."/>
            <person name="Xie G."/>
            <person name="Haft D.H."/>
            <person name="Sait M."/>
            <person name="Badger J."/>
            <person name="Barabote R.D."/>
            <person name="Bradley B."/>
            <person name="Brettin T.S."/>
            <person name="Brinkac L.M."/>
            <person name="Bruce D."/>
            <person name="Creasy T."/>
            <person name="Daugherty S.C."/>
            <person name="Davidsen T.M."/>
            <person name="DeBoy R.T."/>
            <person name="Detter J.C."/>
            <person name="Dodson R.J."/>
            <person name="Durkin A.S."/>
            <person name="Ganapathy A."/>
            <person name="Gwinn-Giglio M."/>
            <person name="Han C.S."/>
            <person name="Khouri H."/>
            <person name="Kiss H."/>
            <person name="Kothari S.P."/>
            <person name="Madupu R."/>
            <person name="Nelson K.E."/>
            <person name="Nelson W.C."/>
            <person name="Paulsen I."/>
            <person name="Penn K."/>
            <person name="Ren Q."/>
            <person name="Rosovitz M.J."/>
            <person name="Selengut J.D."/>
            <person name="Shrivastava S."/>
            <person name="Sullivan S.A."/>
            <person name="Tapia R."/>
            <person name="Thompson L.S."/>
            <person name="Watkins K.L."/>
            <person name="Yang Q."/>
            <person name="Yu C."/>
            <person name="Zafar N."/>
            <person name="Zhou L."/>
            <person name="Kuske C.R."/>
        </authorList>
    </citation>
    <scope>NUCLEOTIDE SEQUENCE [LARGE SCALE GENOMIC DNA]</scope>
    <source>
        <strain evidence="1 2">Ellin345</strain>
    </source>
</reference>